<dbReference type="SMART" id="SM00829">
    <property type="entry name" value="PKS_ER"/>
    <property type="match status" value="1"/>
</dbReference>
<dbReference type="Gene3D" id="3.40.50.720">
    <property type="entry name" value="NAD(P)-binding Rossmann-like Domain"/>
    <property type="match status" value="1"/>
</dbReference>
<dbReference type="EMBL" id="QQXL01000006">
    <property type="protein sequence ID" value="RKW70017.1"/>
    <property type="molecule type" value="Genomic_DNA"/>
</dbReference>
<evidence type="ECO:0000313" key="4">
    <source>
        <dbReference type="EMBL" id="RKW70017.1"/>
    </source>
</evidence>
<evidence type="ECO:0000313" key="5">
    <source>
        <dbReference type="Proteomes" id="UP000273119"/>
    </source>
</evidence>
<evidence type="ECO:0000259" key="3">
    <source>
        <dbReference type="SMART" id="SM00829"/>
    </source>
</evidence>
<gene>
    <name evidence="4" type="ORF">DWQ67_10100</name>
</gene>
<dbReference type="Pfam" id="PF08240">
    <property type="entry name" value="ADH_N"/>
    <property type="match status" value="1"/>
</dbReference>
<organism evidence="4 5">
    <name type="scientific">Galactobacter caseinivorans</name>
    <dbReference type="NCBI Taxonomy" id="2676123"/>
    <lineage>
        <taxon>Bacteria</taxon>
        <taxon>Bacillati</taxon>
        <taxon>Actinomycetota</taxon>
        <taxon>Actinomycetes</taxon>
        <taxon>Micrococcales</taxon>
        <taxon>Micrococcaceae</taxon>
        <taxon>Galactobacter</taxon>
    </lineage>
</organism>
<dbReference type="SUPFAM" id="SSF50129">
    <property type="entry name" value="GroES-like"/>
    <property type="match status" value="1"/>
</dbReference>
<reference evidence="4 5" key="1">
    <citation type="submission" date="2018-07" db="EMBL/GenBank/DDBJ databases">
        <title>Arthrobacter sp. nov., isolated from raw cow's milk with high bacterial count.</title>
        <authorList>
            <person name="Hahne J."/>
            <person name="Isele D."/>
            <person name="Lipski A."/>
        </authorList>
    </citation>
    <scope>NUCLEOTIDE SEQUENCE [LARGE SCALE GENOMIC DNA]</scope>
    <source>
        <strain evidence="4 5">JZ R-183</strain>
    </source>
</reference>
<feature type="domain" description="Enoyl reductase (ER)" evidence="3">
    <location>
        <begin position="10"/>
        <end position="325"/>
    </location>
</feature>
<keyword evidence="2" id="KW-0560">Oxidoreductase</keyword>
<dbReference type="GO" id="GO:0016651">
    <property type="term" value="F:oxidoreductase activity, acting on NAD(P)H"/>
    <property type="evidence" value="ECO:0007669"/>
    <property type="project" value="TreeGrafter"/>
</dbReference>
<dbReference type="GO" id="GO:0070402">
    <property type="term" value="F:NADPH binding"/>
    <property type="evidence" value="ECO:0007669"/>
    <property type="project" value="TreeGrafter"/>
</dbReference>
<dbReference type="InterPro" id="IPR014189">
    <property type="entry name" value="Quinone_OxRdtase_PIG3"/>
</dbReference>
<dbReference type="Proteomes" id="UP000273119">
    <property type="component" value="Unassembled WGS sequence"/>
</dbReference>
<proteinExistence type="predicted"/>
<dbReference type="Pfam" id="PF00107">
    <property type="entry name" value="ADH_zinc_N"/>
    <property type="match status" value="1"/>
</dbReference>
<dbReference type="InterPro" id="IPR013149">
    <property type="entry name" value="ADH-like_C"/>
</dbReference>
<name>A0A496PHQ4_9MICC</name>
<dbReference type="NCBIfam" id="TIGR02824">
    <property type="entry name" value="quinone_pig3"/>
    <property type="match status" value="1"/>
</dbReference>
<dbReference type="CDD" id="cd05276">
    <property type="entry name" value="p53_inducible_oxidoreductase"/>
    <property type="match status" value="1"/>
</dbReference>
<dbReference type="SUPFAM" id="SSF51735">
    <property type="entry name" value="NAD(P)-binding Rossmann-fold domains"/>
    <property type="match status" value="1"/>
</dbReference>
<accession>A0A496PHQ4</accession>
<protein>
    <submittedName>
        <fullName evidence="4">NAD(P)H-quinone oxidoreductase</fullName>
    </submittedName>
</protein>
<dbReference type="InterPro" id="IPR002364">
    <property type="entry name" value="Quin_OxRdtase/zeta-crystal_CS"/>
</dbReference>
<sequence length="327" mass="34027">MAAAVFVGAGGPEVIEVERRPLPEPGPGQVLIRVEAAGLNRADVQQRRGYYAPPPGASEIPGLEVAGTIAGYGRGVSEAAWPEGTAVCALLTGGGYAEYVAVPVSQVLHVPDGLDMAQAGALMETACTVVANLSHTVQVHAGDWVLVHGGSGGIGSLALQYLRELGARTIATGSSEAKLAWATAHGATHTVDYTREDFPERVAALTEGHGADVILDVVGAKYLDANVRSLATGGRLVIIGLVGGARAELDLGALLTKRASVHATTLRSRPEEQKAAIVASVGQRLWPLVEAGSITVEVDRTFPLMRAREAHEYFDSGEHRGKIVLTA</sequence>
<dbReference type="InterPro" id="IPR011032">
    <property type="entry name" value="GroES-like_sf"/>
</dbReference>
<dbReference type="PANTHER" id="PTHR48106:SF8">
    <property type="entry name" value="OS02G0805600 PROTEIN"/>
    <property type="match status" value="1"/>
</dbReference>
<dbReference type="PANTHER" id="PTHR48106">
    <property type="entry name" value="QUINONE OXIDOREDUCTASE PIG3-RELATED"/>
    <property type="match status" value="1"/>
</dbReference>
<dbReference type="InterPro" id="IPR020843">
    <property type="entry name" value="ER"/>
</dbReference>
<keyword evidence="1" id="KW-0521">NADP</keyword>
<comment type="caution">
    <text evidence="4">The sequence shown here is derived from an EMBL/GenBank/DDBJ whole genome shotgun (WGS) entry which is preliminary data.</text>
</comment>
<keyword evidence="5" id="KW-1185">Reference proteome</keyword>
<evidence type="ECO:0000256" key="1">
    <source>
        <dbReference type="ARBA" id="ARBA00022857"/>
    </source>
</evidence>
<dbReference type="GO" id="GO:0008270">
    <property type="term" value="F:zinc ion binding"/>
    <property type="evidence" value="ECO:0007669"/>
    <property type="project" value="InterPro"/>
</dbReference>
<evidence type="ECO:0000256" key="2">
    <source>
        <dbReference type="ARBA" id="ARBA00023002"/>
    </source>
</evidence>
<dbReference type="Gene3D" id="3.90.180.10">
    <property type="entry name" value="Medium-chain alcohol dehydrogenases, catalytic domain"/>
    <property type="match status" value="1"/>
</dbReference>
<dbReference type="InterPro" id="IPR036291">
    <property type="entry name" value="NAD(P)-bd_dom_sf"/>
</dbReference>
<dbReference type="AlphaFoldDB" id="A0A496PHQ4"/>
<dbReference type="RefSeq" id="WP_121485688.1">
    <property type="nucleotide sequence ID" value="NZ_QQXL01000006.1"/>
</dbReference>
<dbReference type="InterPro" id="IPR013154">
    <property type="entry name" value="ADH-like_N"/>
</dbReference>
<dbReference type="PROSITE" id="PS01162">
    <property type="entry name" value="QOR_ZETA_CRYSTAL"/>
    <property type="match status" value="1"/>
</dbReference>